<dbReference type="InterPro" id="IPR006620">
    <property type="entry name" value="Pro_4_hyd_alph"/>
</dbReference>
<keyword evidence="4" id="KW-0223">Dioxygenase</keyword>
<dbReference type="GO" id="GO:0005506">
    <property type="term" value="F:iron ion binding"/>
    <property type="evidence" value="ECO:0007669"/>
    <property type="project" value="InterPro"/>
</dbReference>
<dbReference type="InterPro" id="IPR002347">
    <property type="entry name" value="SDR_fam"/>
</dbReference>
<dbReference type="AlphaFoldDB" id="A0A8J2SPT7"/>
<dbReference type="SMART" id="SM00822">
    <property type="entry name" value="PKS_KR"/>
    <property type="match status" value="1"/>
</dbReference>
<dbReference type="Pfam" id="PF00106">
    <property type="entry name" value="adh_short"/>
    <property type="match status" value="1"/>
</dbReference>
<dbReference type="PRINTS" id="PR00080">
    <property type="entry name" value="SDRFAMILY"/>
</dbReference>
<dbReference type="OrthoDB" id="69177at2759"/>
<dbReference type="PANTHER" id="PTHR43115:SF4">
    <property type="entry name" value="DEHYDROGENASE_REDUCTASE SDR FAMILY MEMBER 11"/>
    <property type="match status" value="1"/>
</dbReference>
<feature type="domain" description="Fe2OG dioxygenase" evidence="7">
    <location>
        <begin position="96"/>
        <end position="216"/>
    </location>
</feature>
<keyword evidence="3" id="KW-0479">Metal-binding</keyword>
<comment type="cofactor">
    <cofactor evidence="1">
        <name>L-ascorbate</name>
        <dbReference type="ChEBI" id="CHEBI:38290"/>
    </cofactor>
</comment>
<sequence>MASMVAKDRAYTRHRLPKEWTLDNSKLAFTVDDVLDAKECSQLIQMADASGWKPSPMAPLQTGLRARFDDDAWALTIFERLRPFCPPVHKRRRLVGVTPTFRFVKYPEGASVAPHPDTSGGDKHTPVKEPNASLFTILLYLNEGYEGCETCLLPSPKSAPPPANPRDDVFPEVCYKRGIPVKPKRGMALVFEHDILHACPPLTKGVKLVIRVDLCYAREDIDGNRLKDEFRDSTLSKGAFSKFARGLKKKSTVADKIKAQLEQDAIKRKARDQPRCSRALALEASPAFVDGVCIVTGASAGIGAALCEALACELKVRVVAVARRADRLEALRKRIGERIICVVGDVTDPATITKALDACASPPFALINNAGVARDGAVVLGGSESAINETFAINTVAPAAWSTAYFALLERMKAPRGHVLHISSLSAHRMPDATDLGIYAASKAAVRALAEATRRELRAKQSPYRVSSISPGLVVSDFYAAKNGKAASDLVYAAADALEARDVVDAALYILTAPPHVEIADVLLRCTNSLR</sequence>
<dbReference type="InterPro" id="IPR057326">
    <property type="entry name" value="KR_dom"/>
</dbReference>
<evidence type="ECO:0000256" key="4">
    <source>
        <dbReference type="ARBA" id="ARBA00022964"/>
    </source>
</evidence>
<dbReference type="SMART" id="SM00702">
    <property type="entry name" value="P4Hc"/>
    <property type="match status" value="1"/>
</dbReference>
<dbReference type="GO" id="GO:0016705">
    <property type="term" value="F:oxidoreductase activity, acting on paired donors, with incorporation or reduction of molecular oxygen"/>
    <property type="evidence" value="ECO:0007669"/>
    <property type="project" value="InterPro"/>
</dbReference>
<dbReference type="InterPro" id="IPR020904">
    <property type="entry name" value="Sc_DH/Rdtase_CS"/>
</dbReference>
<evidence type="ECO:0000256" key="3">
    <source>
        <dbReference type="ARBA" id="ARBA00022723"/>
    </source>
</evidence>
<evidence type="ECO:0000256" key="1">
    <source>
        <dbReference type="ARBA" id="ARBA00001961"/>
    </source>
</evidence>
<dbReference type="GO" id="GO:0051213">
    <property type="term" value="F:dioxygenase activity"/>
    <property type="evidence" value="ECO:0007669"/>
    <property type="project" value="UniProtKB-KW"/>
</dbReference>
<evidence type="ECO:0000256" key="2">
    <source>
        <dbReference type="ARBA" id="ARBA00006484"/>
    </source>
</evidence>
<accession>A0A8J2SPT7</accession>
<name>A0A8J2SPT7_9STRA</name>
<dbReference type="PRINTS" id="PR00081">
    <property type="entry name" value="GDHRDH"/>
</dbReference>
<dbReference type="InterPro" id="IPR005123">
    <property type="entry name" value="Oxoglu/Fe-dep_dioxygenase_dom"/>
</dbReference>
<evidence type="ECO:0000256" key="6">
    <source>
        <dbReference type="ARBA" id="ARBA00023004"/>
    </source>
</evidence>
<keyword evidence="5" id="KW-0560">Oxidoreductase</keyword>
<keyword evidence="9" id="KW-1185">Reference proteome</keyword>
<dbReference type="GO" id="GO:0031418">
    <property type="term" value="F:L-ascorbic acid binding"/>
    <property type="evidence" value="ECO:0007669"/>
    <property type="project" value="InterPro"/>
</dbReference>
<evidence type="ECO:0000313" key="9">
    <source>
        <dbReference type="Proteomes" id="UP000789595"/>
    </source>
</evidence>
<dbReference type="Proteomes" id="UP000789595">
    <property type="component" value="Unassembled WGS sequence"/>
</dbReference>
<dbReference type="PROSITE" id="PS00061">
    <property type="entry name" value="ADH_SHORT"/>
    <property type="match status" value="1"/>
</dbReference>
<protein>
    <recommendedName>
        <fullName evidence="7">Fe2OG dioxygenase domain-containing protein</fullName>
    </recommendedName>
</protein>
<keyword evidence="6" id="KW-0408">Iron</keyword>
<proteinExistence type="inferred from homology"/>
<evidence type="ECO:0000313" key="8">
    <source>
        <dbReference type="EMBL" id="CAH0374525.1"/>
    </source>
</evidence>
<evidence type="ECO:0000256" key="5">
    <source>
        <dbReference type="ARBA" id="ARBA00023002"/>
    </source>
</evidence>
<comment type="similarity">
    <text evidence="2">Belongs to the short-chain dehydrogenases/reductases (SDR) family.</text>
</comment>
<dbReference type="PANTHER" id="PTHR43115">
    <property type="entry name" value="DEHYDROGENASE/REDUCTASE SDR FAMILY MEMBER 11"/>
    <property type="match status" value="1"/>
</dbReference>
<dbReference type="Gene3D" id="3.40.50.720">
    <property type="entry name" value="NAD(P)-binding Rossmann-like Domain"/>
    <property type="match status" value="1"/>
</dbReference>
<comment type="caution">
    <text evidence="8">The sequence shown here is derived from an EMBL/GenBank/DDBJ whole genome shotgun (WGS) entry which is preliminary data.</text>
</comment>
<gene>
    <name evidence="8" type="ORF">PECAL_4P18130</name>
</gene>
<dbReference type="SUPFAM" id="SSF51735">
    <property type="entry name" value="NAD(P)-binding Rossmann-fold domains"/>
    <property type="match status" value="1"/>
</dbReference>
<reference evidence="8" key="1">
    <citation type="submission" date="2021-11" db="EMBL/GenBank/DDBJ databases">
        <authorList>
            <consortium name="Genoscope - CEA"/>
            <person name="William W."/>
        </authorList>
    </citation>
    <scope>NUCLEOTIDE SEQUENCE</scope>
</reference>
<evidence type="ECO:0000259" key="7">
    <source>
        <dbReference type="PROSITE" id="PS51471"/>
    </source>
</evidence>
<dbReference type="EMBL" id="CAKKNE010000004">
    <property type="protein sequence ID" value="CAH0374525.1"/>
    <property type="molecule type" value="Genomic_DNA"/>
</dbReference>
<organism evidence="8 9">
    <name type="scientific">Pelagomonas calceolata</name>
    <dbReference type="NCBI Taxonomy" id="35677"/>
    <lineage>
        <taxon>Eukaryota</taxon>
        <taxon>Sar</taxon>
        <taxon>Stramenopiles</taxon>
        <taxon>Ochrophyta</taxon>
        <taxon>Pelagophyceae</taxon>
        <taxon>Pelagomonadales</taxon>
        <taxon>Pelagomonadaceae</taxon>
        <taxon>Pelagomonas</taxon>
    </lineage>
</organism>
<dbReference type="PROSITE" id="PS51471">
    <property type="entry name" value="FE2OG_OXY"/>
    <property type="match status" value="1"/>
</dbReference>
<dbReference type="Gene3D" id="2.60.120.620">
    <property type="entry name" value="q2cbj1_9rhob like domain"/>
    <property type="match status" value="1"/>
</dbReference>
<dbReference type="InterPro" id="IPR036291">
    <property type="entry name" value="NAD(P)-bd_dom_sf"/>
</dbReference>